<protein>
    <submittedName>
        <fullName evidence="2">Uncharacterized protein</fullName>
    </submittedName>
</protein>
<gene>
    <name evidence="2" type="ORF">CDL12_25999</name>
</gene>
<dbReference type="AlphaFoldDB" id="A0A2G9G8H4"/>
<evidence type="ECO:0000256" key="1">
    <source>
        <dbReference type="SAM" id="MobiDB-lite"/>
    </source>
</evidence>
<dbReference type="STRING" id="429701.A0A2G9G8H4"/>
<reference evidence="3" key="1">
    <citation type="journal article" date="2018" name="Gigascience">
        <title>Genome assembly of the Pink Ipe (Handroanthus impetiginosus, Bignoniaceae), a highly valued, ecologically keystone Neotropical timber forest tree.</title>
        <authorList>
            <person name="Silva-Junior O.B."/>
            <person name="Grattapaglia D."/>
            <person name="Novaes E."/>
            <person name="Collevatti R.G."/>
        </authorList>
    </citation>
    <scope>NUCLEOTIDE SEQUENCE [LARGE SCALE GENOMIC DNA]</scope>
    <source>
        <strain evidence="3">cv. UFG-1</strain>
    </source>
</reference>
<sequence>MDCEEHNKPLHKFNHKIVVSDVVLKNRWSNVSSSDLMFLSSEMINDVSSARFSSLDSRNEQKSLEISENGEIMNIKQEMERKRLFENKMREIKRSDFNFSGIPTTSDSRKQNSGFESKALNQNDKRSMSEIIVHPRFPELRNKDSSVAEINVQEERTRRIWLPIARKTVRWFANREGRPPQSQGFNLQSLNV</sequence>
<dbReference type="Proteomes" id="UP000231279">
    <property type="component" value="Unassembled WGS sequence"/>
</dbReference>
<proteinExistence type="predicted"/>
<dbReference type="OrthoDB" id="8062037at2759"/>
<evidence type="ECO:0000313" key="2">
    <source>
        <dbReference type="EMBL" id="PIN01495.1"/>
    </source>
</evidence>
<dbReference type="EMBL" id="NKXS01006395">
    <property type="protein sequence ID" value="PIN01495.1"/>
    <property type="molecule type" value="Genomic_DNA"/>
</dbReference>
<name>A0A2G9G8H4_9LAMI</name>
<feature type="region of interest" description="Disordered" evidence="1">
    <location>
        <begin position="98"/>
        <end position="121"/>
    </location>
</feature>
<evidence type="ECO:0000313" key="3">
    <source>
        <dbReference type="Proteomes" id="UP000231279"/>
    </source>
</evidence>
<comment type="caution">
    <text evidence="2">The sequence shown here is derived from an EMBL/GenBank/DDBJ whole genome shotgun (WGS) entry which is preliminary data.</text>
</comment>
<organism evidence="2 3">
    <name type="scientific">Handroanthus impetiginosus</name>
    <dbReference type="NCBI Taxonomy" id="429701"/>
    <lineage>
        <taxon>Eukaryota</taxon>
        <taxon>Viridiplantae</taxon>
        <taxon>Streptophyta</taxon>
        <taxon>Embryophyta</taxon>
        <taxon>Tracheophyta</taxon>
        <taxon>Spermatophyta</taxon>
        <taxon>Magnoliopsida</taxon>
        <taxon>eudicotyledons</taxon>
        <taxon>Gunneridae</taxon>
        <taxon>Pentapetalae</taxon>
        <taxon>asterids</taxon>
        <taxon>lamiids</taxon>
        <taxon>Lamiales</taxon>
        <taxon>Bignoniaceae</taxon>
        <taxon>Crescentiina</taxon>
        <taxon>Tabebuia alliance</taxon>
        <taxon>Handroanthus</taxon>
    </lineage>
</organism>
<keyword evidence="3" id="KW-1185">Reference proteome</keyword>
<accession>A0A2G9G8H4</accession>